<feature type="region of interest" description="Disordered" evidence="1">
    <location>
        <begin position="826"/>
        <end position="845"/>
    </location>
</feature>
<proteinExistence type="predicted"/>
<reference evidence="2 3" key="1">
    <citation type="submission" date="2023-02" db="EMBL/GenBank/DDBJ databases">
        <title>LHISI_Scaffold_Assembly.</title>
        <authorList>
            <person name="Stuart O.P."/>
            <person name="Cleave R."/>
            <person name="Magrath M.J.L."/>
            <person name="Mikheyev A.S."/>
        </authorList>
    </citation>
    <scope>NUCLEOTIDE SEQUENCE [LARGE SCALE GENOMIC DNA]</scope>
    <source>
        <strain evidence="2">Daus_M_001</strain>
        <tissue evidence="2">Leg muscle</tissue>
    </source>
</reference>
<dbReference type="EMBL" id="JARBHB010000003">
    <property type="protein sequence ID" value="KAJ8891093.1"/>
    <property type="molecule type" value="Genomic_DNA"/>
</dbReference>
<accession>A0ABQ9I369</accession>
<feature type="compositionally biased region" description="Basic residues" evidence="1">
    <location>
        <begin position="316"/>
        <end position="333"/>
    </location>
</feature>
<sequence>MKRALPEARNDISCKEYFQGFAGFDSRQGRARIFTCGNRAGRFSWTAGFLGDLPFPPALSFRRCSVHRVTLVGSQDLDVKRRPNLFTHQRARRDNARILILLGRKRLDDINKYKFNCTFVSVSVMDGFAEQTKPCASFPSVLELSFPARHDVALQTSLCSWRHCARTAEMHKCLAVLSTALPYPQSLGGQHPSPRICSRSIASPTLRAHYISRLRRSSIENDPYALLLSNIDIFICCCPHPSALSRPPDFEGALTHSRLHSSVSHPLVHSRHENLARRRPQLTSLAHTRQMASIKDCRPLGCGSGYSVLGRIHGIARKRGGGNRPQVHRPRQKGGREGSLGLLPRRGAAESAPASARQLMVELGLKVKLWTGKMFREIWGAKKGRRDGRGKRKERRVKRGYKRRGKKRRDEKRNEKERRRQGKKAEQIPHGFAPSKSRESYGTTGWVLHPARLGVVGSLASIRPGSWVRQLAAAMLPDLPVLACSPSATRYPLARCVRPAVLSHASAQSYDYQLVSASCCVVLCTTIHSLLLKIDFTRATAVKRDIGERFRFKQQTPYRCILWEMYVALQHHKCAEMHRVHAVHVKQIVPLYDGQRRAVHFNSVRLRRGVGLIWDPITKWPLLRTPTFHHADPDSTGRLNVGNTADVASSWRILHGYLPFSPLFHCAGAPRTSHLTMYIIHAGWDDRVPLGPLTNSQPSLLDVYPASRRQYTEIFLSVSISYPSNHDTYSKQCRQLVCFHGMERCISHPRSLGLIPANVYWSVSNKHATRYSDDLRRATWHPRARSPSRLGDGRYQYMWSALWAPNELLIPPGHAIQSILHQNSNAGVQRRGGGTEDPLENPPTSDIIRYDSHLRKFGSDPVSEASSVTAQRRTPWSNM</sequence>
<organism evidence="2 3">
    <name type="scientific">Dryococelus australis</name>
    <dbReference type="NCBI Taxonomy" id="614101"/>
    <lineage>
        <taxon>Eukaryota</taxon>
        <taxon>Metazoa</taxon>
        <taxon>Ecdysozoa</taxon>
        <taxon>Arthropoda</taxon>
        <taxon>Hexapoda</taxon>
        <taxon>Insecta</taxon>
        <taxon>Pterygota</taxon>
        <taxon>Neoptera</taxon>
        <taxon>Polyneoptera</taxon>
        <taxon>Phasmatodea</taxon>
        <taxon>Verophasmatodea</taxon>
        <taxon>Anareolatae</taxon>
        <taxon>Phasmatidae</taxon>
        <taxon>Eurycanthinae</taxon>
        <taxon>Dryococelus</taxon>
    </lineage>
</organism>
<gene>
    <name evidence="2" type="ORF">PR048_010603</name>
</gene>
<evidence type="ECO:0000313" key="2">
    <source>
        <dbReference type="EMBL" id="KAJ8891093.1"/>
    </source>
</evidence>
<protein>
    <submittedName>
        <fullName evidence="2">Uncharacterized protein</fullName>
    </submittedName>
</protein>
<name>A0ABQ9I369_9NEOP</name>
<keyword evidence="3" id="KW-1185">Reference proteome</keyword>
<comment type="caution">
    <text evidence="2">The sequence shown here is derived from an EMBL/GenBank/DDBJ whole genome shotgun (WGS) entry which is preliminary data.</text>
</comment>
<feature type="compositionally biased region" description="Basic and acidic residues" evidence="1">
    <location>
        <begin position="411"/>
        <end position="427"/>
    </location>
</feature>
<evidence type="ECO:0000256" key="1">
    <source>
        <dbReference type="SAM" id="MobiDB-lite"/>
    </source>
</evidence>
<feature type="region of interest" description="Disordered" evidence="1">
    <location>
        <begin position="858"/>
        <end position="879"/>
    </location>
</feature>
<feature type="compositionally biased region" description="Polar residues" evidence="1">
    <location>
        <begin position="864"/>
        <end position="879"/>
    </location>
</feature>
<feature type="region of interest" description="Disordered" evidence="1">
    <location>
        <begin position="383"/>
        <end position="441"/>
    </location>
</feature>
<evidence type="ECO:0000313" key="3">
    <source>
        <dbReference type="Proteomes" id="UP001159363"/>
    </source>
</evidence>
<feature type="compositionally biased region" description="Basic residues" evidence="1">
    <location>
        <begin position="383"/>
        <end position="410"/>
    </location>
</feature>
<dbReference type="Proteomes" id="UP001159363">
    <property type="component" value="Chromosome 3"/>
</dbReference>
<feature type="region of interest" description="Disordered" evidence="1">
    <location>
        <begin position="316"/>
        <end position="349"/>
    </location>
</feature>